<accession>A0A9N8DP71</accession>
<sequence length="403" mass="42622">MDLLGNYSSSDDDDDAASDRSISPPTPIKKTNVHEGALPPAMPSPKKLTVQKNPAAAAGVANKTGKAKTNSRGKKLISLHSVLPTHILEQLTKSEATGDISDSSDEDDFNNKKEESTKKNTASKKKAASTDPGIANFLSALSSAKTMNTSTSLSKMNHSNKKKDSSKLGAAFLSVTSTTTITRTKKDGSTITKSDTTVPDEAPATPTGNDETTNGSPSHYKPLSLSPRTAFHRFPTSKVAAAPPVPMPAIGMYDNTHRHVVAPPPPATVPDYSIPTAATTNTGNSRSKKRQLQKALRAGQLDQALAQNNTAAVTNMDQVDPTAYIPQQETYAVPANGVRVAATTMYNPKAGTDVQANLGGVRARGKNQINQLMASAANFELQQARQGGKTNSQRAGAKRKYGW</sequence>
<feature type="region of interest" description="Disordered" evidence="1">
    <location>
        <begin position="383"/>
        <end position="403"/>
    </location>
</feature>
<comment type="caution">
    <text evidence="2">The sequence shown here is derived from an EMBL/GenBank/DDBJ whole genome shotgun (WGS) entry which is preliminary data.</text>
</comment>
<evidence type="ECO:0000313" key="2">
    <source>
        <dbReference type="EMBL" id="CAB9506582.1"/>
    </source>
</evidence>
<feature type="compositionally biased region" description="Polar residues" evidence="1">
    <location>
        <begin position="383"/>
        <end position="394"/>
    </location>
</feature>
<dbReference type="EMBL" id="CAICTM010000270">
    <property type="protein sequence ID" value="CAB9506582.1"/>
    <property type="molecule type" value="Genomic_DNA"/>
</dbReference>
<feature type="region of interest" description="Disordered" evidence="1">
    <location>
        <begin position="182"/>
        <end position="224"/>
    </location>
</feature>
<organism evidence="2 3">
    <name type="scientific">Seminavis robusta</name>
    <dbReference type="NCBI Taxonomy" id="568900"/>
    <lineage>
        <taxon>Eukaryota</taxon>
        <taxon>Sar</taxon>
        <taxon>Stramenopiles</taxon>
        <taxon>Ochrophyta</taxon>
        <taxon>Bacillariophyta</taxon>
        <taxon>Bacillariophyceae</taxon>
        <taxon>Bacillariophycidae</taxon>
        <taxon>Naviculales</taxon>
        <taxon>Naviculaceae</taxon>
        <taxon>Seminavis</taxon>
    </lineage>
</organism>
<feature type="compositionally biased region" description="Basic residues" evidence="1">
    <location>
        <begin position="65"/>
        <end position="75"/>
    </location>
</feature>
<keyword evidence="3" id="KW-1185">Reference proteome</keyword>
<dbReference type="OrthoDB" id="55621at2759"/>
<feature type="region of interest" description="Disordered" evidence="1">
    <location>
        <begin position="90"/>
        <end position="132"/>
    </location>
</feature>
<dbReference type="AlphaFoldDB" id="A0A9N8DP71"/>
<gene>
    <name evidence="2" type="ORF">SEMRO_271_G104700.1</name>
</gene>
<proteinExistence type="predicted"/>
<reference evidence="2" key="1">
    <citation type="submission" date="2020-06" db="EMBL/GenBank/DDBJ databases">
        <authorList>
            <consortium name="Plant Systems Biology data submission"/>
        </authorList>
    </citation>
    <scope>NUCLEOTIDE SEQUENCE</scope>
    <source>
        <strain evidence="2">D6</strain>
    </source>
</reference>
<evidence type="ECO:0000313" key="3">
    <source>
        <dbReference type="Proteomes" id="UP001153069"/>
    </source>
</evidence>
<feature type="compositionally biased region" description="Polar residues" evidence="1">
    <location>
        <begin position="206"/>
        <end position="217"/>
    </location>
</feature>
<name>A0A9N8DP71_9STRA</name>
<evidence type="ECO:0000256" key="1">
    <source>
        <dbReference type="SAM" id="MobiDB-lite"/>
    </source>
</evidence>
<protein>
    <submittedName>
        <fullName evidence="2">Uncharacterized protein</fullName>
    </submittedName>
</protein>
<feature type="compositionally biased region" description="Basic and acidic residues" evidence="1">
    <location>
        <begin position="109"/>
        <end position="118"/>
    </location>
</feature>
<dbReference type="Proteomes" id="UP001153069">
    <property type="component" value="Unassembled WGS sequence"/>
</dbReference>
<feature type="region of interest" description="Disordered" evidence="1">
    <location>
        <begin position="1"/>
        <end position="75"/>
    </location>
</feature>